<accession>A0A9P7W546</accession>
<organism evidence="2 3">
    <name type="scientific">Guyanagaster necrorhizus</name>
    <dbReference type="NCBI Taxonomy" id="856835"/>
    <lineage>
        <taxon>Eukaryota</taxon>
        <taxon>Fungi</taxon>
        <taxon>Dikarya</taxon>
        <taxon>Basidiomycota</taxon>
        <taxon>Agaricomycotina</taxon>
        <taxon>Agaricomycetes</taxon>
        <taxon>Agaricomycetidae</taxon>
        <taxon>Agaricales</taxon>
        <taxon>Marasmiineae</taxon>
        <taxon>Physalacriaceae</taxon>
        <taxon>Guyanagaster</taxon>
    </lineage>
</organism>
<dbReference type="GeneID" id="66102600"/>
<dbReference type="AlphaFoldDB" id="A0A9P7W546"/>
<proteinExistence type="predicted"/>
<evidence type="ECO:0000256" key="1">
    <source>
        <dbReference type="SAM" id="MobiDB-lite"/>
    </source>
</evidence>
<name>A0A9P7W546_9AGAR</name>
<feature type="compositionally biased region" description="Polar residues" evidence="1">
    <location>
        <begin position="203"/>
        <end position="215"/>
    </location>
</feature>
<sequence length="266" mass="29769">MIVGILRHDDTLSLVFSHLMKSYESASSIISESLPLTGDSFGKALKRMVAQCSLDGEKDGECRIEHMKKWIERVFLLPAMEAIAAYNRYECLKRIFQKEYGVKYDSSVHPSLPKRPLPLALTRSAKPSPRDTMAFSQNFAKKEVRGHEIDALRASPVAKTPNKRHLSNIANDSRTSNKRPRKKQSSFLRWRGDMKENIPPTMSHRSLPSQMQGSCTTSATTSGRGFTRRGGYSPSPVFPLPDTDVKPIIKANGRLLLPRSANVLSL</sequence>
<dbReference type="RefSeq" id="XP_043046292.1">
    <property type="nucleotide sequence ID" value="XM_043180304.1"/>
</dbReference>
<feature type="compositionally biased region" description="Low complexity" evidence="1">
    <location>
        <begin position="216"/>
        <end position="233"/>
    </location>
</feature>
<keyword evidence="3" id="KW-1185">Reference proteome</keyword>
<gene>
    <name evidence="2" type="ORF">BT62DRAFT_26805</name>
</gene>
<protein>
    <submittedName>
        <fullName evidence="2">Uncharacterized protein</fullName>
    </submittedName>
</protein>
<evidence type="ECO:0000313" key="2">
    <source>
        <dbReference type="EMBL" id="KAG7452792.1"/>
    </source>
</evidence>
<feature type="region of interest" description="Disordered" evidence="1">
    <location>
        <begin position="153"/>
        <end position="238"/>
    </location>
</feature>
<reference evidence="2" key="1">
    <citation type="submission" date="2020-11" db="EMBL/GenBank/DDBJ databases">
        <title>Adaptations for nitrogen fixation in a non-lichenized fungal sporocarp promotes dispersal by wood-feeding termites.</title>
        <authorList>
            <consortium name="DOE Joint Genome Institute"/>
            <person name="Koch R.A."/>
            <person name="Yoon G."/>
            <person name="Arayal U."/>
            <person name="Lail K."/>
            <person name="Amirebrahimi M."/>
            <person name="Labutti K."/>
            <person name="Lipzen A."/>
            <person name="Riley R."/>
            <person name="Barry K."/>
            <person name="Henrissat B."/>
            <person name="Grigoriev I.V."/>
            <person name="Herr J.R."/>
            <person name="Aime M.C."/>
        </authorList>
    </citation>
    <scope>NUCLEOTIDE SEQUENCE</scope>
    <source>
        <strain evidence="2">MCA 3950</strain>
    </source>
</reference>
<evidence type="ECO:0000313" key="3">
    <source>
        <dbReference type="Proteomes" id="UP000812287"/>
    </source>
</evidence>
<comment type="caution">
    <text evidence="2">The sequence shown here is derived from an EMBL/GenBank/DDBJ whole genome shotgun (WGS) entry which is preliminary data.</text>
</comment>
<dbReference type="OrthoDB" id="2882844at2759"/>
<dbReference type="Proteomes" id="UP000812287">
    <property type="component" value="Unassembled WGS sequence"/>
</dbReference>
<dbReference type="EMBL" id="MU250523">
    <property type="protein sequence ID" value="KAG7452792.1"/>
    <property type="molecule type" value="Genomic_DNA"/>
</dbReference>